<evidence type="ECO:0000313" key="1">
    <source>
        <dbReference type="EMBL" id="KAI0091687.1"/>
    </source>
</evidence>
<keyword evidence="2" id="KW-1185">Reference proteome</keyword>
<protein>
    <submittedName>
        <fullName evidence="1">Symplekin tight junction protein C terminal-domain-containing protein</fullName>
    </submittedName>
</protein>
<name>A0ACB8UBB2_9APHY</name>
<dbReference type="Proteomes" id="UP001055072">
    <property type="component" value="Unassembled WGS sequence"/>
</dbReference>
<organism evidence="1 2">
    <name type="scientific">Irpex rosettiformis</name>
    <dbReference type="NCBI Taxonomy" id="378272"/>
    <lineage>
        <taxon>Eukaryota</taxon>
        <taxon>Fungi</taxon>
        <taxon>Dikarya</taxon>
        <taxon>Basidiomycota</taxon>
        <taxon>Agaricomycotina</taxon>
        <taxon>Agaricomycetes</taxon>
        <taxon>Polyporales</taxon>
        <taxon>Irpicaceae</taxon>
        <taxon>Irpex</taxon>
    </lineage>
</organism>
<reference evidence="1" key="1">
    <citation type="journal article" date="2021" name="Environ. Microbiol.">
        <title>Gene family expansions and transcriptome signatures uncover fungal adaptations to wood decay.</title>
        <authorList>
            <person name="Hage H."/>
            <person name="Miyauchi S."/>
            <person name="Viragh M."/>
            <person name="Drula E."/>
            <person name="Min B."/>
            <person name="Chaduli D."/>
            <person name="Navarro D."/>
            <person name="Favel A."/>
            <person name="Norest M."/>
            <person name="Lesage-Meessen L."/>
            <person name="Balint B."/>
            <person name="Merenyi Z."/>
            <person name="de Eugenio L."/>
            <person name="Morin E."/>
            <person name="Martinez A.T."/>
            <person name="Baldrian P."/>
            <person name="Stursova M."/>
            <person name="Martinez M.J."/>
            <person name="Novotny C."/>
            <person name="Magnuson J.K."/>
            <person name="Spatafora J.W."/>
            <person name="Maurice S."/>
            <person name="Pangilinan J."/>
            <person name="Andreopoulos W."/>
            <person name="LaButti K."/>
            <person name="Hundley H."/>
            <person name="Na H."/>
            <person name="Kuo A."/>
            <person name="Barry K."/>
            <person name="Lipzen A."/>
            <person name="Henrissat B."/>
            <person name="Riley R."/>
            <person name="Ahrendt S."/>
            <person name="Nagy L.G."/>
            <person name="Grigoriev I.V."/>
            <person name="Martin F."/>
            <person name="Rosso M.N."/>
        </authorList>
    </citation>
    <scope>NUCLEOTIDE SEQUENCE</scope>
    <source>
        <strain evidence="1">CBS 384.51</strain>
    </source>
</reference>
<sequence>MASAPFDPLKALSAALGAATDSKEQADVLNTLREHLEAHPSPIPVLCSTLISTLSNAGDSVLRRWVLDLLHFAICRANLSVEARTQLAAQSLEALAGFLNEPNLHGNTVKVVVQIFGTIYPLIFRHLCTNRALRHQWEVVSQAKARILNFAFAPQTPMGVKVVALKFVQRVILVQTRGGNDPRLQDKNDPNISMCPSDHPFISIPTLESEGHKLLEGIITMLYSSKNPDVVSAIVNSCGSIIKLRPVLIELIVSALTSWTPSALAGSSAISIRSVEKSIRILMTHIMRQVAHFISPHGHSFAAQIQAWLPTHVSRMEKAAQEEKQRRAESRKRPPSVAAQDGPDAKRAKLEDVNASNSTAFLAAFDFTKLPTALVTDLIVANIQSFSVEELTELVRAYREGKTASQPDTVPLSVPPIPPTNSVVQASVAAVAATNGKRQDPNALAEQVTPETFTPEPVIVRSHSPSRSRTPQTPPPVKEEEPQDPLQMDIDEEELEYEPDKLNMKLSGVAEETAVTQEELALDQEMSLLDTSEFRLPPPKELPEDAREALIRGSLVRIWNGADDLEAHDLSFDDVPGMIPGDMWMILLVRLITRVVDPAPASLPPIEGETKDQTVVVPSEIYSHQDRLRQTLCDYIMTDFSSRIQLATTWMNEEWYNDQIRIEKDPEWRPNYETWLNQIVAVYQTHLDNKDRTFSRFLLDLPSVTPDVLSLLREMCIDPDKRQVGFAALREFVTQRPTLRTDAMNGLLELTTHSDKVTRAAAINTLKRWIPDFEPMASMIRDFALQLLRRLQSRPREDKQKEVQSNGDTGEDNDENMEDGQLPPEEILQTPYLPEQLELPAQSDQILQHLELLLALSTRSPEFLDELFAAYGGMDETVQEKIQQLITPLIRALGSSHGKLLTLLRKFPPGAETLALRVLTIFTETGRPSSQLVVLVKGLISERDLDARFLIPIIAEMDKADILKYLPRIVSILNGKPEPKNLVRSVFGSIVTTPPQSFGTVTSNLPRVRQSELLTPVELMVLLHESEKEIGLKQAIEAIGVCFSMTDIFRSDILAVVMNQLVDEPVLPTLFLRTVIQAVSTYRTLVGFVSSTLLTRLIIKKVWTVPPLWEGFMRCAKLIAPASFGALLQLPKEQLRDIIDKQPSLKSGLREYVMKKSANKSRTSALLELFTEDESRTPSTPAPTTPENGAAVDGTSNSIPAGEKPEPAQNDSDTQPAPTPAAETSS</sequence>
<gene>
    <name evidence="1" type="ORF">BDY19DRAFT_886002</name>
</gene>
<accession>A0ACB8UBB2</accession>
<dbReference type="EMBL" id="MU274905">
    <property type="protein sequence ID" value="KAI0091687.1"/>
    <property type="molecule type" value="Genomic_DNA"/>
</dbReference>
<comment type="caution">
    <text evidence="1">The sequence shown here is derived from an EMBL/GenBank/DDBJ whole genome shotgun (WGS) entry which is preliminary data.</text>
</comment>
<evidence type="ECO:0000313" key="2">
    <source>
        <dbReference type="Proteomes" id="UP001055072"/>
    </source>
</evidence>
<proteinExistence type="predicted"/>